<feature type="compositionally biased region" description="Basic and acidic residues" evidence="1">
    <location>
        <begin position="137"/>
        <end position="152"/>
    </location>
</feature>
<dbReference type="PROSITE" id="PS00028">
    <property type="entry name" value="ZINC_FINGER_C2H2_1"/>
    <property type="match status" value="2"/>
</dbReference>
<feature type="domain" description="C2H2-type" evidence="2">
    <location>
        <begin position="456"/>
        <end position="477"/>
    </location>
</feature>
<accession>A0A9D4L999</accession>
<dbReference type="Gene3D" id="3.30.160.60">
    <property type="entry name" value="Classic Zinc Finger"/>
    <property type="match status" value="1"/>
</dbReference>
<dbReference type="Proteomes" id="UP000828390">
    <property type="component" value="Unassembled WGS sequence"/>
</dbReference>
<feature type="compositionally biased region" description="Basic and acidic residues" evidence="1">
    <location>
        <begin position="262"/>
        <end position="290"/>
    </location>
</feature>
<feature type="compositionally biased region" description="Basic and acidic residues" evidence="1">
    <location>
        <begin position="243"/>
        <end position="254"/>
    </location>
</feature>
<comment type="caution">
    <text evidence="3">The sequence shown here is derived from an EMBL/GenBank/DDBJ whole genome shotgun (WGS) entry which is preliminary data.</text>
</comment>
<reference evidence="3" key="2">
    <citation type="submission" date="2020-11" db="EMBL/GenBank/DDBJ databases">
        <authorList>
            <person name="McCartney M.A."/>
            <person name="Auch B."/>
            <person name="Kono T."/>
            <person name="Mallez S."/>
            <person name="Becker A."/>
            <person name="Gohl D.M."/>
            <person name="Silverstein K.A.T."/>
            <person name="Koren S."/>
            <person name="Bechman K.B."/>
            <person name="Herman A."/>
            <person name="Abrahante J.E."/>
            <person name="Garbe J."/>
        </authorList>
    </citation>
    <scope>NUCLEOTIDE SEQUENCE</scope>
    <source>
        <strain evidence="3">Duluth1</strain>
        <tissue evidence="3">Whole animal</tissue>
    </source>
</reference>
<dbReference type="InterPro" id="IPR013087">
    <property type="entry name" value="Znf_C2H2_type"/>
</dbReference>
<evidence type="ECO:0000259" key="2">
    <source>
        <dbReference type="PROSITE" id="PS00028"/>
    </source>
</evidence>
<feature type="compositionally biased region" description="Acidic residues" evidence="1">
    <location>
        <begin position="158"/>
        <end position="168"/>
    </location>
</feature>
<evidence type="ECO:0000256" key="1">
    <source>
        <dbReference type="SAM" id="MobiDB-lite"/>
    </source>
</evidence>
<name>A0A9D4L999_DREPO</name>
<feature type="region of interest" description="Disordered" evidence="1">
    <location>
        <begin position="137"/>
        <end position="332"/>
    </location>
</feature>
<organism evidence="3 4">
    <name type="scientific">Dreissena polymorpha</name>
    <name type="common">Zebra mussel</name>
    <name type="synonym">Mytilus polymorpha</name>
    <dbReference type="NCBI Taxonomy" id="45954"/>
    <lineage>
        <taxon>Eukaryota</taxon>
        <taxon>Metazoa</taxon>
        <taxon>Spiralia</taxon>
        <taxon>Lophotrochozoa</taxon>
        <taxon>Mollusca</taxon>
        <taxon>Bivalvia</taxon>
        <taxon>Autobranchia</taxon>
        <taxon>Heteroconchia</taxon>
        <taxon>Euheterodonta</taxon>
        <taxon>Imparidentia</taxon>
        <taxon>Neoheterodontei</taxon>
        <taxon>Myida</taxon>
        <taxon>Dreissenoidea</taxon>
        <taxon>Dreissenidae</taxon>
        <taxon>Dreissena</taxon>
    </lineage>
</organism>
<feature type="compositionally biased region" description="Basic and acidic residues" evidence="1">
    <location>
        <begin position="169"/>
        <end position="183"/>
    </location>
</feature>
<dbReference type="AlphaFoldDB" id="A0A9D4L999"/>
<sequence>MIDHWKVIKEENCCLHDPDVAKLLIECYYESRGRIVDLNHPPDLSLNGPSAVFENGEPYSLYVKKTFDMESSKTIEKIIEQITNSDGNSQEKSANEAPVLFDQKESKTTDSSASSLHTIMKLESEKDLAVKIETDAPDDKIEKKNDADKEQSCTDLISETEDDNEPLDLSEKTDPKANVHVEDENTMDLDLPSLPSLKMKICKKAVINTRLKGREAKPKSVSKPKKSKPKNRTRSKTTKHRKESTEPSKSRNKESTVPSKSGNKESTEPSKSGNKESAEPSKSGNKEYTEPSKSGNKKSTEPSKSRNIVKKKVTEKSEELIEAPDPDPPRNPWQHIKLEDHTDKYTVEKVESFERRNRGAEVYEIMYVCLLCNQFKSVGREVFEEHLECHINKVLDCAVCGYVGFANSDMIRHRQVCCKVKKGREYVCHLCGAKLISRGEKVDHMGNQHGIPELPCRWCKELFTNRHLRKKHYRSDHKDLCQYCDSCKQGLSKLT</sequence>
<evidence type="ECO:0000313" key="3">
    <source>
        <dbReference type="EMBL" id="KAH3853825.1"/>
    </source>
</evidence>
<protein>
    <recommendedName>
        <fullName evidence="2">C2H2-type domain-containing protein</fullName>
    </recommendedName>
</protein>
<feature type="non-terminal residue" evidence="3">
    <location>
        <position position="1"/>
    </location>
</feature>
<feature type="domain" description="C2H2-type" evidence="2">
    <location>
        <begin position="428"/>
        <end position="449"/>
    </location>
</feature>
<evidence type="ECO:0000313" key="4">
    <source>
        <dbReference type="Proteomes" id="UP000828390"/>
    </source>
</evidence>
<dbReference type="SMART" id="SM00355">
    <property type="entry name" value="ZnF_C2H2"/>
    <property type="match status" value="3"/>
</dbReference>
<feature type="compositionally biased region" description="Basic residues" evidence="1">
    <location>
        <begin position="220"/>
        <end position="242"/>
    </location>
</feature>
<proteinExistence type="predicted"/>
<keyword evidence="4" id="KW-1185">Reference proteome</keyword>
<dbReference type="EMBL" id="JAIWYP010000003">
    <property type="protein sequence ID" value="KAH3853825.1"/>
    <property type="molecule type" value="Genomic_DNA"/>
</dbReference>
<reference evidence="3" key="1">
    <citation type="journal article" date="2019" name="bioRxiv">
        <title>The Genome of the Zebra Mussel, Dreissena polymorpha: A Resource for Invasive Species Research.</title>
        <authorList>
            <person name="McCartney M.A."/>
            <person name="Auch B."/>
            <person name="Kono T."/>
            <person name="Mallez S."/>
            <person name="Zhang Y."/>
            <person name="Obille A."/>
            <person name="Becker A."/>
            <person name="Abrahante J.E."/>
            <person name="Garbe J."/>
            <person name="Badalamenti J.P."/>
            <person name="Herman A."/>
            <person name="Mangelson H."/>
            <person name="Liachko I."/>
            <person name="Sullivan S."/>
            <person name="Sone E.D."/>
            <person name="Koren S."/>
            <person name="Silverstein K.A.T."/>
            <person name="Beckman K.B."/>
            <person name="Gohl D.M."/>
        </authorList>
    </citation>
    <scope>NUCLEOTIDE SEQUENCE</scope>
    <source>
        <strain evidence="3">Duluth1</strain>
        <tissue evidence="3">Whole animal</tissue>
    </source>
</reference>
<gene>
    <name evidence="3" type="ORF">DPMN_096360</name>
</gene>